<dbReference type="Proteomes" id="UP001431656">
    <property type="component" value="Chromosome"/>
</dbReference>
<proteinExistence type="predicted"/>
<organism evidence="1 2">
    <name type="scientific">Brooklawnia propionicigenes</name>
    <dbReference type="NCBI Taxonomy" id="3041175"/>
    <lineage>
        <taxon>Bacteria</taxon>
        <taxon>Bacillati</taxon>
        <taxon>Actinomycetota</taxon>
        <taxon>Actinomycetes</taxon>
        <taxon>Propionibacteriales</taxon>
        <taxon>Propionibacteriaceae</taxon>
        <taxon>Brooklawnia</taxon>
    </lineage>
</organism>
<gene>
    <name evidence="1" type="ORF">brsh051_03620</name>
</gene>
<sequence length="1821" mass="192460">MGTSIKDLLDRSGVFHQVICPREIDLLLSALELTGPAELPPGGVLQGEVRLTQDLSQSPIPGFDFALALPTGVVQPAPFKLELLPAQDPTSFKFWLVLAEQGQARFVFKFVEGIAGMALTGARLVVTPEGDAHLQALPPDDPKHAPVLVSRSAEAGVVLGPALLVAGSADTPARIRFTPDTSSTAGIVALGLEPPTVVFGSSKIGFDLPALVIDDSIEAGAAGTGAPGLDPPLATIAADEPSWRGLLARQLDFYLPAEVPLFGGQPIKGYLAVRTGGGGVNLVVETKVPARPASGQRGALPAYSVRIECIDPTASGLSGLLPTCITATMELPLDGAKAGFSEPSGANREITFAAGKPVRVTATLARDPVNAPGEFRISVGAAAQGQAGILSVTSTSMGGAKIFNTAAALATALIADKDVERAAKVGDGTGVVLYSLVAVGAALSSLLTDDSRFVLHGVEFESSGHGLPVGGPLTLKLDYSVAVRITKVDVGVLAVSMRPDQPMRIRVRDARMSIDPRKSGLQMIGLDFDRAQLEVENPGAWNVAGLESLFDVLGSRSGRGSTFVEVDLRFKLNLGPIRVSGATIRATLNNNGTVDATIRGLEAGLTIPGAIEGTGRIQLRSGGFGADLLARLLPLNLAVDAGIEYAPPMIVLRLGVDLPAPIPLANSGFGLFGVGGLFGMAAVPQYAADAEDDPVLRQLQWQPKGVGSFRVLPGQSTFGLEAVVGTLPDLGFSFSSRAGLLISVPDVAVRGALNGRVLQPRVQISEPSYPPPSGLSFLGFIGVDSTALSFGVLGVVDLRPLLEIRVPMAGHFPLQADSDDWYVYLGADGAPVQGRSMGPISAKVLPGILDIGADAYLMLRGRGIADWPYGRGSAAAQLTITDGFVATFGFGVQTMFGARPIAWAELFASLDLLLGTKPPTLAGFGRAGGSLHLGPFSLGVQAAVNFMVREQASYLWAQVTGRIELLFFDLEATVTLAFGDEPQLTLPDADRHPLDRFAGSVRDGSLGALTDDSYRVLAPLVEDPNRITPEMYVWPDAIVSLPFAIAPVIGPDAGSQFPGILGPGALAPMKVGSEMLCYQWQLDALTLRDVTAEPDPTVGGTVPPGAGLAASWQVPRIAGAGSSDVAELVLLSNGRDLWVNRLADAGEERRPPILQASADLCRRRVSAQPGWAVGWLAGPANPGFRLPPEPVTTNRLHSRVQATMHHFGVALETGPTALDEVFTVPPPFWIDPAQLIGWPASEEIKHVFHGHLDAPNLRAPADMTVGELIEAGCAFVAQQITLDPVETILDGLLVLAAERELFEIGERFAGIQVWDDLGEQWPVTDFIDLPTGQSAALLRAPSADGVSSITVTFPIGATLGVVGLGGVTVSAWEAAKRENDAIASEVSRLQQAASQGPKTDPSVNSPHERAILAPGRLYRIDVDMSWSGEISKQDKSGQIVVVATRSDETTYTPQGSATALPTRRQLFFRTAPVPQPQPLPRYGAQGYLPWLLIRQDMFQPEMLERYLGGYEPAQSEAYRFCDDPLRAHFRQDHVAALAKTYGFDLRVAVRRLDRPGPQHALPQLLPMAWTAALRPGHLSYADQLRWSYAVDSACGVPRPGATGSASLQLDPEAWYEVYVLAKAANPLLADGRLPGVTFRTSRWRTPRTMLAGLGFPTAGEPSPAGLVVGDLLVNTPVSVGGGFSEDDQEYQRALSALGLEGWPLATVPRLSRLWVRGAGAGWLLAGLMIESPEPIHRPGRLTVSLALKSAAGGETSFDIGRSDRSGSRLIHLASRPFQVNDPLGGFAQFVLRARSWLGTEVIDLRGMSAVPRRPAFWEDPS</sequence>
<dbReference type="EMBL" id="AP028056">
    <property type="protein sequence ID" value="BEH01081.1"/>
    <property type="molecule type" value="Genomic_DNA"/>
</dbReference>
<keyword evidence="2" id="KW-1185">Reference proteome</keyword>
<protein>
    <submittedName>
        <fullName evidence="1">Uncharacterized protein</fullName>
    </submittedName>
</protein>
<name>A0AAN0K5W9_9ACTN</name>
<evidence type="ECO:0000313" key="2">
    <source>
        <dbReference type="Proteomes" id="UP001431656"/>
    </source>
</evidence>
<accession>A0AAN0K5W9</accession>
<dbReference type="KEGG" id="broo:brsh051_03620"/>
<reference evidence="1" key="1">
    <citation type="journal article" date="2024" name="Int. J. Syst. Evol. Microbiol.">
        <title>Brooklawnia propionicigenes sp. nov., a facultatively anaerobic, propionate-producing bacterium isolated from a methanogenic reactor treating waste from cattle farms.</title>
        <authorList>
            <person name="Akita Y."/>
            <person name="Ueki A."/>
            <person name="Tonouchi A."/>
            <person name="Sugawara Y."/>
            <person name="Honma S."/>
            <person name="Kaku N."/>
            <person name="Ueki K."/>
        </authorList>
    </citation>
    <scope>NUCLEOTIDE SEQUENCE</scope>
    <source>
        <strain evidence="1">SH051</strain>
    </source>
</reference>
<evidence type="ECO:0000313" key="1">
    <source>
        <dbReference type="EMBL" id="BEH01081.1"/>
    </source>
</evidence>
<dbReference type="RefSeq" id="WP_286267008.1">
    <property type="nucleotide sequence ID" value="NZ_AP028056.1"/>
</dbReference>